<name>A0AAV7ULE6_PLEWA</name>
<accession>A0AAV7ULE6</accession>
<reference evidence="2" key="1">
    <citation type="journal article" date="2022" name="bioRxiv">
        <title>Sequencing and chromosome-scale assembly of the giantPleurodeles waltlgenome.</title>
        <authorList>
            <person name="Brown T."/>
            <person name="Elewa A."/>
            <person name="Iarovenko S."/>
            <person name="Subramanian E."/>
            <person name="Araus A.J."/>
            <person name="Petzold A."/>
            <person name="Susuki M."/>
            <person name="Suzuki K.-i.T."/>
            <person name="Hayashi T."/>
            <person name="Toyoda A."/>
            <person name="Oliveira C."/>
            <person name="Osipova E."/>
            <person name="Leigh N.D."/>
            <person name="Simon A."/>
            <person name="Yun M.H."/>
        </authorList>
    </citation>
    <scope>NUCLEOTIDE SEQUENCE</scope>
    <source>
        <strain evidence="2">20211129_DDA</strain>
        <tissue evidence="2">Liver</tissue>
    </source>
</reference>
<keyword evidence="3" id="KW-1185">Reference proteome</keyword>
<feature type="region of interest" description="Disordered" evidence="1">
    <location>
        <begin position="47"/>
        <end position="81"/>
    </location>
</feature>
<gene>
    <name evidence="2" type="ORF">NDU88_005274</name>
</gene>
<dbReference type="EMBL" id="JANPWB010000005">
    <property type="protein sequence ID" value="KAJ1188513.1"/>
    <property type="molecule type" value="Genomic_DNA"/>
</dbReference>
<proteinExistence type="predicted"/>
<dbReference type="AlphaFoldDB" id="A0AAV7ULE6"/>
<evidence type="ECO:0000313" key="2">
    <source>
        <dbReference type="EMBL" id="KAJ1188513.1"/>
    </source>
</evidence>
<dbReference type="Proteomes" id="UP001066276">
    <property type="component" value="Chromosome 3_1"/>
</dbReference>
<comment type="caution">
    <text evidence="2">The sequence shown here is derived from an EMBL/GenBank/DDBJ whole genome shotgun (WGS) entry which is preliminary data.</text>
</comment>
<evidence type="ECO:0000256" key="1">
    <source>
        <dbReference type="SAM" id="MobiDB-lite"/>
    </source>
</evidence>
<feature type="compositionally biased region" description="Polar residues" evidence="1">
    <location>
        <begin position="51"/>
        <end position="60"/>
    </location>
</feature>
<protein>
    <submittedName>
        <fullName evidence="2">Uncharacterized protein</fullName>
    </submittedName>
</protein>
<evidence type="ECO:0000313" key="3">
    <source>
        <dbReference type="Proteomes" id="UP001066276"/>
    </source>
</evidence>
<organism evidence="2 3">
    <name type="scientific">Pleurodeles waltl</name>
    <name type="common">Iberian ribbed newt</name>
    <dbReference type="NCBI Taxonomy" id="8319"/>
    <lineage>
        <taxon>Eukaryota</taxon>
        <taxon>Metazoa</taxon>
        <taxon>Chordata</taxon>
        <taxon>Craniata</taxon>
        <taxon>Vertebrata</taxon>
        <taxon>Euteleostomi</taxon>
        <taxon>Amphibia</taxon>
        <taxon>Batrachia</taxon>
        <taxon>Caudata</taxon>
        <taxon>Salamandroidea</taxon>
        <taxon>Salamandridae</taxon>
        <taxon>Pleurodelinae</taxon>
        <taxon>Pleurodeles</taxon>
    </lineage>
</organism>
<sequence>MWPDWAGISSEAGKALGTQRDLGPIVARGSADSVWASAARIAWRPEDTARVQPSSTTSSLGHHFILRSSPPPPPRPGSSKLIGVRAQRGHTCQAPSLGISDSSVYSTINPEVRGALAGIGYSGTLTARS</sequence>